<dbReference type="Pfam" id="PF16461">
    <property type="entry name" value="Phage_TTP_12"/>
    <property type="match status" value="1"/>
</dbReference>
<evidence type="ECO:0000259" key="1">
    <source>
        <dbReference type="Pfam" id="PF16461"/>
    </source>
</evidence>
<gene>
    <name evidence="2" type="ordered locus">SFHH103_01656</name>
</gene>
<dbReference type="Proteomes" id="UP000007735">
    <property type="component" value="Chromosome"/>
</dbReference>
<name>G9A7C3_SINF1</name>
<dbReference type="AlphaFoldDB" id="G9A7C3"/>
<organism evidence="2 3">
    <name type="scientific">Sinorhizobium fredii (strain HH103)</name>
    <dbReference type="NCBI Taxonomy" id="1117943"/>
    <lineage>
        <taxon>Bacteria</taxon>
        <taxon>Pseudomonadati</taxon>
        <taxon>Pseudomonadota</taxon>
        <taxon>Alphaproteobacteria</taxon>
        <taxon>Hyphomicrobiales</taxon>
        <taxon>Rhizobiaceae</taxon>
        <taxon>Sinorhizobium/Ensifer group</taxon>
        <taxon>Sinorhizobium</taxon>
    </lineage>
</organism>
<dbReference type="Gene3D" id="2.60.40.2700">
    <property type="match status" value="1"/>
</dbReference>
<dbReference type="eggNOG" id="COG3391">
    <property type="taxonomic scope" value="Bacteria"/>
</dbReference>
<evidence type="ECO:0000313" key="3">
    <source>
        <dbReference type="Proteomes" id="UP000007735"/>
    </source>
</evidence>
<reference evidence="2 3" key="1">
    <citation type="journal article" date="2012" name="J. Bacteriol.">
        <title>Genome sequence of the soybean symbiont Sinorhizobium fredii HH103.</title>
        <authorList>
            <person name="Weidner S."/>
            <person name="Becker A."/>
            <person name="Bonilla I."/>
            <person name="Jaenicke S."/>
            <person name="Lloret J."/>
            <person name="Margaret I."/>
            <person name="Puhler A."/>
            <person name="Ruiz-Sainz J.E."/>
            <person name="Schneiker-Bekel S."/>
            <person name="Szczepanowski R."/>
            <person name="Vinardell J.M."/>
            <person name="Zehner S."/>
            <person name="Gottfert M."/>
        </authorList>
    </citation>
    <scope>NUCLEOTIDE SEQUENCE [LARGE SCALE GENOMIC DNA]</scope>
    <source>
        <strain evidence="2 3">HH103</strain>
    </source>
</reference>
<evidence type="ECO:0000313" key="2">
    <source>
        <dbReference type="EMBL" id="CCE96153.1"/>
    </source>
</evidence>
<feature type="domain" description="Lambda phage tail tube protein N-terminal" evidence="1">
    <location>
        <begin position="21"/>
        <end position="136"/>
    </location>
</feature>
<dbReference type="EMBL" id="HE616890">
    <property type="protein sequence ID" value="CCE96153.1"/>
    <property type="molecule type" value="Genomic_DNA"/>
</dbReference>
<dbReference type="KEGG" id="sfh:SFHH103_01656"/>
<dbReference type="InterPro" id="IPR032494">
    <property type="entry name" value="Phage_TTP_N"/>
</dbReference>
<accession>G9A7C3</accession>
<dbReference type="PATRIC" id="fig|380.5.peg.1759"/>
<dbReference type="STRING" id="1117943.SFHH103_01656"/>
<dbReference type="RefSeq" id="WP_014328616.1">
    <property type="nucleotide sequence ID" value="NC_016812.1"/>
</dbReference>
<dbReference type="HOGENOM" id="CLU_1212726_0_0_5"/>
<proteinExistence type="predicted"/>
<sequence length="229" mass="24476">MADTEASIGYGITFEMADLATPTVFTYIAEISDVTPPSDETDQVDATHMQSPNRNREFIEGLTDPGEASFEMNYVPGSVSDKALIDAKGKRKWCRITFPNGAQTLFTGIRQTYEKSAPTDDKMTATVTFKVSGEPIHTDPAAPRNISLPTITGTAKVGSPLVLDRGIWAGADRFEYQWQAAGVDIAGATGLSYVPVTGEIGDTITCEVTAYNDDFNTMAESAATAAVIA</sequence>
<dbReference type="Gene3D" id="4.10.410.40">
    <property type="match status" value="1"/>
</dbReference>
<protein>
    <submittedName>
        <fullName evidence="2">Major tail protein V</fullName>
    </submittedName>
</protein>